<name>A0ABV8CCR4_9GAMM</name>
<keyword evidence="3" id="KW-1005">Bacterial flagellum biogenesis</keyword>
<keyword evidence="4" id="KW-0282">Flagellum</keyword>
<evidence type="ECO:0000256" key="2">
    <source>
        <dbReference type="ARBA" id="ARBA00007703"/>
    </source>
</evidence>
<accession>A0ABV8CCR4</accession>
<gene>
    <name evidence="4" type="ORF">ACFORL_01750</name>
</gene>
<keyword evidence="4" id="KW-0969">Cilium</keyword>
<dbReference type="Proteomes" id="UP001595758">
    <property type="component" value="Unassembled WGS sequence"/>
</dbReference>
<dbReference type="Pfam" id="PF05130">
    <property type="entry name" value="FlgN"/>
    <property type="match status" value="1"/>
</dbReference>
<comment type="caution">
    <text evidence="4">The sequence shown here is derived from an EMBL/GenBank/DDBJ whole genome shotgun (WGS) entry which is preliminary data.</text>
</comment>
<comment type="function">
    <text evidence="1">Required for the efficient initiation of filament assembly.</text>
</comment>
<keyword evidence="4" id="KW-0966">Cell projection</keyword>
<dbReference type="SUPFAM" id="SSF140566">
    <property type="entry name" value="FlgN-like"/>
    <property type="match status" value="1"/>
</dbReference>
<reference evidence="5" key="1">
    <citation type="journal article" date="2019" name="Int. J. Syst. Evol. Microbiol.">
        <title>The Global Catalogue of Microorganisms (GCM) 10K type strain sequencing project: providing services to taxonomists for standard genome sequencing and annotation.</title>
        <authorList>
            <consortium name="The Broad Institute Genomics Platform"/>
            <consortium name="The Broad Institute Genome Sequencing Center for Infectious Disease"/>
            <person name="Wu L."/>
            <person name="Ma J."/>
        </authorList>
    </citation>
    <scope>NUCLEOTIDE SEQUENCE [LARGE SCALE GENOMIC DNA]</scope>
    <source>
        <strain evidence="5">CCUG 59858</strain>
    </source>
</reference>
<dbReference type="InterPro" id="IPR036679">
    <property type="entry name" value="FlgN-like_sf"/>
</dbReference>
<keyword evidence="5" id="KW-1185">Reference proteome</keyword>
<organism evidence="4 5">
    <name type="scientific">Legionella dresdenensis</name>
    <dbReference type="NCBI Taxonomy" id="450200"/>
    <lineage>
        <taxon>Bacteria</taxon>
        <taxon>Pseudomonadati</taxon>
        <taxon>Pseudomonadota</taxon>
        <taxon>Gammaproteobacteria</taxon>
        <taxon>Legionellales</taxon>
        <taxon>Legionellaceae</taxon>
        <taxon>Legionella</taxon>
    </lineage>
</organism>
<evidence type="ECO:0000256" key="3">
    <source>
        <dbReference type="ARBA" id="ARBA00022795"/>
    </source>
</evidence>
<comment type="similarity">
    <text evidence="2">Belongs to the FlgN family.</text>
</comment>
<dbReference type="EMBL" id="JBHSAB010000001">
    <property type="protein sequence ID" value="MFC3907805.1"/>
    <property type="molecule type" value="Genomic_DNA"/>
</dbReference>
<evidence type="ECO:0000313" key="4">
    <source>
        <dbReference type="EMBL" id="MFC3907805.1"/>
    </source>
</evidence>
<evidence type="ECO:0000256" key="1">
    <source>
        <dbReference type="ARBA" id="ARBA00002397"/>
    </source>
</evidence>
<dbReference type="RefSeq" id="WP_382340499.1">
    <property type="nucleotide sequence ID" value="NZ_JBHSAB010000001.1"/>
</dbReference>
<evidence type="ECO:0000313" key="5">
    <source>
        <dbReference type="Proteomes" id="UP001595758"/>
    </source>
</evidence>
<sequence>MPENKFAQLSSLLQGEIAMVETMLEILASEKEALISREYEALEKLAKDKEDLSAKLETSCKARIELLQLGKHGSPQQALQTFLADASQVETDQIRQLNMQLIATLEDCREKNIVNGQVIVSNMNTRQELVNLLSGQSGEAAVNVYTSTGDVKQAPDKGRHEEA</sequence>
<dbReference type="Gene3D" id="1.20.58.300">
    <property type="entry name" value="FlgN-like"/>
    <property type="match status" value="1"/>
</dbReference>
<protein>
    <submittedName>
        <fullName evidence="4">Flagella synthesis protein FlgN</fullName>
    </submittedName>
</protein>
<dbReference type="InterPro" id="IPR007809">
    <property type="entry name" value="FlgN-like"/>
</dbReference>
<proteinExistence type="inferred from homology"/>